<dbReference type="EMBL" id="BJND01000065">
    <property type="protein sequence ID" value="GEC09127.1"/>
    <property type="molecule type" value="Genomic_DNA"/>
</dbReference>
<name>A0A4Y3VQI8_9ACTN</name>
<sequence length="123" mass="12974">MTHWGSAPDSAGDSVPRTPDRAPPPRPHPTRLSKKWPPLGLRPRPRRGLRPLDPWLPLPPSPDGFQPTQQTEPTPSPTNTVGPNASARPAFEDEAVQAEAGGWGRQPPEGVAPAPGAGQAPGD</sequence>
<evidence type="ECO:0000313" key="2">
    <source>
        <dbReference type="EMBL" id="GEC09127.1"/>
    </source>
</evidence>
<dbReference type="Proteomes" id="UP000317881">
    <property type="component" value="Unassembled WGS sequence"/>
</dbReference>
<keyword evidence="3" id="KW-1185">Reference proteome</keyword>
<feature type="compositionally biased region" description="Low complexity" evidence="1">
    <location>
        <begin position="107"/>
        <end position="123"/>
    </location>
</feature>
<reference evidence="2 3" key="1">
    <citation type="submission" date="2019-06" db="EMBL/GenBank/DDBJ databases">
        <title>Whole genome shotgun sequence of Streptomyces spinoverrucosus NBRC 14228.</title>
        <authorList>
            <person name="Hosoyama A."/>
            <person name="Uohara A."/>
            <person name="Ohji S."/>
            <person name="Ichikawa N."/>
        </authorList>
    </citation>
    <scope>NUCLEOTIDE SEQUENCE [LARGE SCALE GENOMIC DNA]</scope>
    <source>
        <strain evidence="2 3">NBRC 14228</strain>
    </source>
</reference>
<proteinExistence type="predicted"/>
<accession>A0A4Y3VQI8</accession>
<protein>
    <submittedName>
        <fullName evidence="2">Uncharacterized protein</fullName>
    </submittedName>
</protein>
<gene>
    <name evidence="2" type="ORF">SSP24_67820</name>
</gene>
<dbReference type="AlphaFoldDB" id="A0A4Y3VQI8"/>
<evidence type="ECO:0000256" key="1">
    <source>
        <dbReference type="SAM" id="MobiDB-lite"/>
    </source>
</evidence>
<comment type="caution">
    <text evidence="2">The sequence shown here is derived from an EMBL/GenBank/DDBJ whole genome shotgun (WGS) entry which is preliminary data.</text>
</comment>
<feature type="region of interest" description="Disordered" evidence="1">
    <location>
        <begin position="1"/>
        <end position="123"/>
    </location>
</feature>
<evidence type="ECO:0000313" key="3">
    <source>
        <dbReference type="Proteomes" id="UP000317881"/>
    </source>
</evidence>
<organism evidence="2 3">
    <name type="scientific">Streptomyces spinoverrucosus</name>
    <dbReference type="NCBI Taxonomy" id="284043"/>
    <lineage>
        <taxon>Bacteria</taxon>
        <taxon>Bacillati</taxon>
        <taxon>Actinomycetota</taxon>
        <taxon>Actinomycetes</taxon>
        <taxon>Kitasatosporales</taxon>
        <taxon>Streptomycetaceae</taxon>
        <taxon>Streptomyces</taxon>
    </lineage>
</organism>